<dbReference type="PANTHER" id="PTHR40038">
    <property type="entry name" value="MEMBRANE-ASSOCIATED PROTEIN TCAA"/>
    <property type="match status" value="1"/>
</dbReference>
<feature type="signal peptide" evidence="1">
    <location>
        <begin position="1"/>
        <end position="20"/>
    </location>
</feature>
<feature type="domain" description="YARHG" evidence="2">
    <location>
        <begin position="162"/>
        <end position="246"/>
    </location>
</feature>
<keyword evidence="1" id="KW-0732">Signal</keyword>
<dbReference type="PANTHER" id="PTHR40038:SF1">
    <property type="entry name" value="MEMBRANE-ASSOCIATED PROTEIN TCAA"/>
    <property type="match status" value="1"/>
</dbReference>
<dbReference type="Gene3D" id="1.20.58.1690">
    <property type="match status" value="3"/>
</dbReference>
<dbReference type="AlphaFoldDB" id="A0A9D1EVG6"/>
<reference evidence="3" key="1">
    <citation type="submission" date="2020-10" db="EMBL/GenBank/DDBJ databases">
        <authorList>
            <person name="Gilroy R."/>
        </authorList>
    </citation>
    <scope>NUCLEOTIDE SEQUENCE</scope>
    <source>
        <strain evidence="3">CHK190-19873</strain>
    </source>
</reference>
<feature type="domain" description="YARHG" evidence="2">
    <location>
        <begin position="275"/>
        <end position="360"/>
    </location>
</feature>
<organism evidence="3 4">
    <name type="scientific">Candidatus Limivivens intestinipullorum</name>
    <dbReference type="NCBI Taxonomy" id="2840858"/>
    <lineage>
        <taxon>Bacteria</taxon>
        <taxon>Bacillati</taxon>
        <taxon>Bacillota</taxon>
        <taxon>Clostridia</taxon>
        <taxon>Lachnospirales</taxon>
        <taxon>Lachnospiraceae</taxon>
        <taxon>Lachnospiraceae incertae sedis</taxon>
        <taxon>Candidatus Limivivens</taxon>
    </lineage>
</organism>
<dbReference type="EMBL" id="DVIQ01000089">
    <property type="protein sequence ID" value="HIS32594.1"/>
    <property type="molecule type" value="Genomic_DNA"/>
</dbReference>
<comment type="caution">
    <text evidence="3">The sequence shown here is derived from an EMBL/GenBank/DDBJ whole genome shotgun (WGS) entry which is preliminary data.</text>
</comment>
<gene>
    <name evidence="3" type="ORF">IAB44_13790</name>
</gene>
<evidence type="ECO:0000313" key="3">
    <source>
        <dbReference type="EMBL" id="HIS32594.1"/>
    </source>
</evidence>
<accession>A0A9D1EVG6</accession>
<evidence type="ECO:0000256" key="1">
    <source>
        <dbReference type="SAM" id="SignalP"/>
    </source>
</evidence>
<dbReference type="SMART" id="SM01324">
    <property type="entry name" value="YARHG"/>
    <property type="match status" value="3"/>
</dbReference>
<evidence type="ECO:0000313" key="4">
    <source>
        <dbReference type="Proteomes" id="UP000823935"/>
    </source>
</evidence>
<feature type="chain" id="PRO_5038516964" evidence="1">
    <location>
        <begin position="21"/>
        <end position="370"/>
    </location>
</feature>
<evidence type="ECO:0000259" key="2">
    <source>
        <dbReference type="SMART" id="SM01324"/>
    </source>
</evidence>
<name>A0A9D1EVG6_9FIRM</name>
<proteinExistence type="predicted"/>
<dbReference type="Pfam" id="PF13308">
    <property type="entry name" value="YARHG"/>
    <property type="match status" value="3"/>
</dbReference>
<dbReference type="InterPro" id="IPR038434">
    <property type="entry name" value="YARHG_sf"/>
</dbReference>
<protein>
    <submittedName>
        <fullName evidence="3">YARHG domain-containing protein</fullName>
    </submittedName>
</protein>
<sequence>MKSWSKKAVLGAFLIGIAGAAAVSPAENAIRAEAAAVDFLVPDSQSRYLTEEDLAGMNAQVACYAKNEIYARHGRTFASQELQEYFEDQSWYYGYISPSSFSDAVFNGYETANIQLLTDWEYSLAANGYQLDQPGYSFTDVYDYLYGISVVDEALFEENWEESYVAPESNSRYLTQSEVEEMTLQELCYAKNEIYARRGRLFQSQELQDYFNSKTWYYGYISPSSFSDTVFNAYESSNIQLLKDEEFKRSANGYQLDQPGYDIYAVGEGVSDVSTQYIFPDSDSRYLTDEEVANLSARTLCYAKNEIYARRGRQFESQELQDFFNAKSWYNGTISPSAFSPSVFNQYETANIELLKSYEYAKEPGGYQLY</sequence>
<feature type="domain" description="YARHG" evidence="2">
    <location>
        <begin position="37"/>
        <end position="122"/>
    </location>
</feature>
<reference evidence="3" key="2">
    <citation type="journal article" date="2021" name="PeerJ">
        <title>Extensive microbial diversity within the chicken gut microbiome revealed by metagenomics and culture.</title>
        <authorList>
            <person name="Gilroy R."/>
            <person name="Ravi A."/>
            <person name="Getino M."/>
            <person name="Pursley I."/>
            <person name="Horton D.L."/>
            <person name="Alikhan N.F."/>
            <person name="Baker D."/>
            <person name="Gharbi K."/>
            <person name="Hall N."/>
            <person name="Watson M."/>
            <person name="Adriaenssens E.M."/>
            <person name="Foster-Nyarko E."/>
            <person name="Jarju S."/>
            <person name="Secka A."/>
            <person name="Antonio M."/>
            <person name="Oren A."/>
            <person name="Chaudhuri R.R."/>
            <person name="La Ragione R."/>
            <person name="Hildebrand F."/>
            <person name="Pallen M.J."/>
        </authorList>
    </citation>
    <scope>NUCLEOTIDE SEQUENCE</scope>
    <source>
        <strain evidence="3">CHK190-19873</strain>
    </source>
</reference>
<dbReference type="Proteomes" id="UP000823935">
    <property type="component" value="Unassembled WGS sequence"/>
</dbReference>
<dbReference type="InterPro" id="IPR025582">
    <property type="entry name" value="YARHG_dom"/>
</dbReference>